<dbReference type="AlphaFoldDB" id="A0A1H0B1R7"/>
<sequence length="89" mass="10021">MGWVIDTFFGVTNDQVTIQLSPDEALVLFDWLSRTDDQGGLDPLTEDHAERVALSSLAATLEDQVIDTFDPAYTQRVRTARLRLTRDLP</sequence>
<reference evidence="1 2" key="1">
    <citation type="submission" date="2016-10" db="EMBL/GenBank/DDBJ databases">
        <authorList>
            <person name="de Groot N.N."/>
        </authorList>
    </citation>
    <scope>NUCLEOTIDE SEQUENCE [LARGE SCALE GENOMIC DNA]</scope>
    <source>
        <strain evidence="1 2">DSM 44149</strain>
    </source>
</reference>
<evidence type="ECO:0000313" key="2">
    <source>
        <dbReference type="Proteomes" id="UP000183376"/>
    </source>
</evidence>
<accession>A0A1H0B1R7</accession>
<gene>
    <name evidence="1" type="ORF">SAMN04489726_6420</name>
</gene>
<name>A0A1H0B1R7_ALLAB</name>
<proteinExistence type="predicted"/>
<organism evidence="1 2">
    <name type="scientific">Allokutzneria albata</name>
    <name type="common">Kibdelosporangium albatum</name>
    <dbReference type="NCBI Taxonomy" id="211114"/>
    <lineage>
        <taxon>Bacteria</taxon>
        <taxon>Bacillati</taxon>
        <taxon>Actinomycetota</taxon>
        <taxon>Actinomycetes</taxon>
        <taxon>Pseudonocardiales</taxon>
        <taxon>Pseudonocardiaceae</taxon>
        <taxon>Allokutzneria</taxon>
    </lineage>
</organism>
<protein>
    <submittedName>
        <fullName evidence="1">Uncharacterized protein</fullName>
    </submittedName>
</protein>
<keyword evidence="2" id="KW-1185">Reference proteome</keyword>
<dbReference type="eggNOG" id="ENOG5033AJ5">
    <property type="taxonomic scope" value="Bacteria"/>
</dbReference>
<dbReference type="EMBL" id="LT629701">
    <property type="protein sequence ID" value="SDN39536.1"/>
    <property type="molecule type" value="Genomic_DNA"/>
</dbReference>
<dbReference type="STRING" id="211114.SAMN04489726_6420"/>
<evidence type="ECO:0000313" key="1">
    <source>
        <dbReference type="EMBL" id="SDN39536.1"/>
    </source>
</evidence>
<dbReference type="Proteomes" id="UP000183376">
    <property type="component" value="Chromosome I"/>
</dbReference>